<reference evidence="2" key="1">
    <citation type="submission" date="2013-07" db="EMBL/GenBank/DDBJ databases">
        <title>The genome of an arbuscular mycorrhizal fungus provides insights into the evolution of the oldest plant symbiosis.</title>
        <authorList>
            <consortium name="DOE Joint Genome Institute"/>
            <person name="Tisserant E."/>
            <person name="Malbreil M."/>
            <person name="Kuo A."/>
            <person name="Kohler A."/>
            <person name="Symeonidi A."/>
            <person name="Balestrini R."/>
            <person name="Charron P."/>
            <person name="Duensing N."/>
            <person name="Frei-dit-Frey N."/>
            <person name="Gianinazzi-Pearson V."/>
            <person name="Gilbert B."/>
            <person name="Handa Y."/>
            <person name="Hijri M."/>
            <person name="Kaul R."/>
            <person name="Kawaguchi M."/>
            <person name="Krajinski F."/>
            <person name="Lammers P."/>
            <person name="Lapierre D."/>
            <person name="Masclaux F.G."/>
            <person name="Murat C."/>
            <person name="Morin E."/>
            <person name="Ndikumana S."/>
            <person name="Pagni M."/>
            <person name="Petitpierre D."/>
            <person name="Requena N."/>
            <person name="Rosikiewicz P."/>
            <person name="Riley R."/>
            <person name="Saito K."/>
            <person name="San Clemente H."/>
            <person name="Shapiro H."/>
            <person name="van Tuinen D."/>
            <person name="Becard G."/>
            <person name="Bonfante P."/>
            <person name="Paszkowski U."/>
            <person name="Shachar-Hill Y."/>
            <person name="Young J.P."/>
            <person name="Sanders I.R."/>
            <person name="Henrissat B."/>
            <person name="Rensing S.A."/>
            <person name="Grigoriev I.V."/>
            <person name="Corradi N."/>
            <person name="Roux C."/>
            <person name="Martin F."/>
        </authorList>
    </citation>
    <scope>NUCLEOTIDE SEQUENCE</scope>
    <source>
        <strain evidence="2">DAOM 197198</strain>
    </source>
</reference>
<dbReference type="Pfam" id="PF07534">
    <property type="entry name" value="TLD"/>
    <property type="match status" value="1"/>
</dbReference>
<dbReference type="HOGENOM" id="CLU_2400818_0_0_1"/>
<feature type="domain" description="TLDc" evidence="1">
    <location>
        <begin position="21"/>
        <end position="82"/>
    </location>
</feature>
<accession>U9UHT6</accession>
<sequence>MDLQLKNFMKSAITKLIVNEILRGYNPIEWNSDYYYGTIKDSFIFSFDNNDNFEGYILSRVKNEYAVLRNYDLGPSFGNGDLVSYGDKGSCDN</sequence>
<evidence type="ECO:0000259" key="1">
    <source>
        <dbReference type="Pfam" id="PF07534"/>
    </source>
</evidence>
<dbReference type="VEuPathDB" id="FungiDB:RhiirFUN_023479"/>
<dbReference type="InterPro" id="IPR006571">
    <property type="entry name" value="TLDc_dom"/>
</dbReference>
<protein>
    <recommendedName>
        <fullName evidence="1">TLDc domain-containing protein</fullName>
    </recommendedName>
</protein>
<dbReference type="EMBL" id="KI282222">
    <property type="protein sequence ID" value="ESA15166.1"/>
    <property type="molecule type" value="Genomic_DNA"/>
</dbReference>
<dbReference type="AlphaFoldDB" id="U9UHT6"/>
<evidence type="ECO:0000313" key="2">
    <source>
        <dbReference type="EMBL" id="ESA15166.1"/>
    </source>
</evidence>
<proteinExistence type="predicted"/>
<gene>
    <name evidence="2" type="ORF">GLOINDRAFT_24157</name>
</gene>
<name>U9UHT6_RHIID</name>
<organism evidence="2">
    <name type="scientific">Rhizophagus irregularis (strain DAOM 181602 / DAOM 197198 / MUCL 43194)</name>
    <name type="common">Arbuscular mycorrhizal fungus</name>
    <name type="synonym">Glomus intraradices</name>
    <dbReference type="NCBI Taxonomy" id="747089"/>
    <lineage>
        <taxon>Eukaryota</taxon>
        <taxon>Fungi</taxon>
        <taxon>Fungi incertae sedis</taxon>
        <taxon>Mucoromycota</taxon>
        <taxon>Glomeromycotina</taxon>
        <taxon>Glomeromycetes</taxon>
        <taxon>Glomerales</taxon>
        <taxon>Glomeraceae</taxon>
        <taxon>Rhizophagus</taxon>
    </lineage>
</organism>